<evidence type="ECO:0000256" key="2">
    <source>
        <dbReference type="ARBA" id="ARBA00022737"/>
    </source>
</evidence>
<evidence type="ECO:0000256" key="4">
    <source>
        <dbReference type="ARBA" id="ARBA00023180"/>
    </source>
</evidence>
<protein>
    <recommendedName>
        <fullName evidence="8">Calx-beta domain-containing protein</fullName>
    </recommendedName>
</protein>
<sequence length="2659" mass="288212">MLLAVLVSCLRCAFAWNISLEVTVQASGARGGEPFDAQPRLSVFDRGGGTLQSTFLGRATVAVEESPPRAHVPIRAEGGVGGDEGAHAPPSDAPVSRDVEDGRVRFEGLRIDPAGTYRLRFVLYDEHDLLMYSVLGDELQVEVGDAHQIGVARQPESAYGGSEFGSQPIVALRDRGGNTVFGANEGAVTVSMETGGYQDTLRCAEGREFTVSFENGLASFQGLYINAASLHYSLRFSTDLALEGQTEIVSNVFTVGAGAASQLTLAHDVAGEAFEGGEAFVSQPRVEVKDKGGNVLVDDSSSAIRVTFYSNPSRGELLPSSQTLLTLQAGVAQFSNLSIDKAGVGYRLSYEFLQFEDAHVELKETTISVLGEYFDVSVGPPRALTVLKHSARAWAGNQPFSDQPRIALVDAGGNVVKWESASSVTAQLKGGSEQILLDGDTAVQVTEGVAVFRDLAISERGEYEILYQSDIASDLHVTEFVEVDAAIEYEVRGDLHDRDPGDMHGDSVTIHGDLLAVGAPGKRTPLPEVQVLTVYSKTSTDKSEVQIISTSLDREGAMRSTYEFGTCADPGETISGKFALSFKEDTYSFARPILFDSGISAEQMQTTLEQSLNLVGRLSVARNDDPGCESLNAWRWEITFLDTTGAESFSADDHSLIGAGAVITSPTNTREVDLLRGSYEIINPFNNQTSRPLAYNASGSDVKTAIEDDLGITVRIVQSENTYLADPIPELGRRWTIIFEHHATNYGVDVNVPQLQVRSASLLGSEAAVVSHTAFEGRSQLRGSFALSFRGSDLSTFIPHDCSPADLASALESLDSINEVTVSGRRHFTDEAGKSGFSWTITFDSVNKLTDYGWIPDPRGASSGGNLEPLKVESHLVGWNVGHIVDAETGRGSDDTQAQWMAKEKGDEGSNSGVVYIYGRVGSSWRKEAIVRAHDYNSNDFFGASLSMTSDQLLVGAPSKEVSGLPEQQILTCRGPATGGAFTVGFRGFYSDLIQHNATLLDIRHALIGLYGETSRLHTLPRLIISAHSDGIWDGTSDFCGGEGNSISITFLTPDGGGISTDELHSGDLELLAVDSARLVDAIVYVSEARAGTKAPMGNDLRNAHPTEKESGSAYLYQRSLPCILCDPVWTQVMKFTPLNGLDDPTDAAEFGRSAIAVHGTTWLASTVVIIGSPGYNFQSGKVYIFHQYETSWSMLDTLTDMNWNHGGEIGGRFGHSIASDGETILVGAPEYKGKGAVFVFRRSQAGKQYLASQAIFDPEGLEADRFGHSLSLFGNKVVICAPGKATEAVHLPLRQAAKGRTGSCLVYEREDDMSSFTLEQQLVPSNLLTEDRFGWSVDMSKDMILVGQIERSNTQLGPPRPVQVVKTFCISPPCSDAAMSRFRLQWADRKCLETVYLPASATANEIKDAIESNLVSGSVSVSRSKQTDVNGGHTWRITFDEYTRLALNVYIPMLVCDVFVTSSLACEVTVEQSFPNQIRGKAHIFEFDGDGRWTEQAFLYPHAPQNQDLFGTSVALGGEFAIVGSPNREQLNVNTGAALIFGVGFLDLRFADSTAVSVLEGQSITVTVQRSQMNGTQAVSFRTVDRNADADLQNYIKDIYSLRPSQMETPADVLTGSSAFGRSHFYGSDERRSRFVNGRYDGQAFSDYALLNFDTVLASGETFASANLEATDDAIVENPDETLSIMLNLKGMFPSSFGRHKIDLVIRDNQDGTSPDGIAMSQILTSPEEEARRYGSVIAVDRSAAIMAVGRQHAGGHDPAGNRVSNAGSVDIFKQSESTKRWELIATLSAPSDILKPNLNYGSGIAVHKLYGRDELYLLVGASGGAISIIYRLDTINLDWTEEAILRPDEALTSEHDFGTRHGVALVEDVAFVACAPREVVFVYRRRFDGGTSHWDLYQKLHSSDYEYSVDIHRHGFGTAVAVSGRILLVSSPFFQSNSMLRGLGEGKVYSFFSQPHVQLITLTADEIITDGSFQLVLPGQQLGLHDQISGMIQHDSSPDMLKFALEQITTLGRVEVEAHESFAADKYQRSWRVTFQSVFQDSIPTLEPVWFQNGCDECEEFRVSVLSEVEPFLTIESLHTHGQYSEESDFQPPAVSGSDLCGLSIAVDGPEAIVGCPGSSARPRTTWDFETGDLRGWSAEGAAFSGQPTFEDPSGRPQSNLQGWYYAGTCEGVPGQTDMRGHAQGDDNTGTLTSDPFVILEDTISLLVGGGCNHLTSYVELLVDSHPVLRATGACRGRMERVVWDVSQFVNRSGIIRAADRVESMWGCIGVDDVVTSASGKNCFHDDFGTCGNSEQDESHEAGASFVFHRDCEPRDVADARPSNTNCTWTVQERLVASDKRAGDNFGSSVDINHEAGIAVVGSPRSEALGGNSEPVYVHPFSGDDATALPPVPPHMEDFMKAGDTRSRIPSNLRLVANMLDRSALDEGEGYARDAGSAYVFARAPATLDRRGKVDRRGYWRPTELARLSPSSAGDNFGSTVVLGDDDVLAGAPGRLLGEGAVHAHESRWTGVKFSSVEYVALERGRSAKILVGRDLRRSRGGYSVAYSVSDLSAVGVDSAKFEECERVPSDEREGCGDYEQASGVLTFEPDQEEAYFVVRVVDDTCAESFMEYAQINLHVVGGSLLEGENYRAVLRIDDDDWGEHSHRSRNCSDAIK</sequence>
<dbReference type="Pfam" id="PF03160">
    <property type="entry name" value="Calx-beta"/>
    <property type="match status" value="1"/>
</dbReference>
<dbReference type="OrthoDB" id="188207at2759"/>
<dbReference type="Gene3D" id="2.60.40.2030">
    <property type="match status" value="2"/>
</dbReference>
<evidence type="ECO:0000259" key="8">
    <source>
        <dbReference type="Pfam" id="PF03160"/>
    </source>
</evidence>
<evidence type="ECO:0000256" key="6">
    <source>
        <dbReference type="SAM" id="MobiDB-lite"/>
    </source>
</evidence>
<organism evidence="9 10">
    <name type="scientific">Thalassiosira oceanica</name>
    <name type="common">Marine diatom</name>
    <dbReference type="NCBI Taxonomy" id="159749"/>
    <lineage>
        <taxon>Eukaryota</taxon>
        <taxon>Sar</taxon>
        <taxon>Stramenopiles</taxon>
        <taxon>Ochrophyta</taxon>
        <taxon>Bacillariophyta</taxon>
        <taxon>Coscinodiscophyceae</taxon>
        <taxon>Thalassiosirophycidae</taxon>
        <taxon>Thalassiosirales</taxon>
        <taxon>Thalassiosiraceae</taxon>
        <taxon>Thalassiosira</taxon>
    </lineage>
</organism>
<dbReference type="InterPro" id="IPR003644">
    <property type="entry name" value="Calx_beta"/>
</dbReference>
<dbReference type="PANTHER" id="PTHR36220">
    <property type="entry name" value="UNNAMED PRODUCT"/>
    <property type="match status" value="1"/>
</dbReference>
<evidence type="ECO:0000313" key="10">
    <source>
        <dbReference type="Proteomes" id="UP000266841"/>
    </source>
</evidence>
<dbReference type="GO" id="GO:0007154">
    <property type="term" value="P:cell communication"/>
    <property type="evidence" value="ECO:0007669"/>
    <property type="project" value="InterPro"/>
</dbReference>
<dbReference type="Gene3D" id="2.130.10.130">
    <property type="entry name" value="Integrin alpha, N-terminal"/>
    <property type="match status" value="1"/>
</dbReference>
<feature type="repeat" description="FG-GAP" evidence="5">
    <location>
        <begin position="1200"/>
        <end position="1250"/>
    </location>
</feature>
<keyword evidence="3" id="KW-0106">Calcium</keyword>
<gene>
    <name evidence="9" type="ORF">THAOC_13626</name>
</gene>
<feature type="signal peptide" evidence="7">
    <location>
        <begin position="1"/>
        <end position="15"/>
    </location>
</feature>
<evidence type="ECO:0000256" key="5">
    <source>
        <dbReference type="PROSITE-ProRule" id="PRU00803"/>
    </source>
</evidence>
<evidence type="ECO:0000256" key="1">
    <source>
        <dbReference type="ARBA" id="ARBA00022729"/>
    </source>
</evidence>
<name>K0SJH6_THAOC</name>
<dbReference type="GO" id="GO:0016020">
    <property type="term" value="C:membrane"/>
    <property type="evidence" value="ECO:0007669"/>
    <property type="project" value="InterPro"/>
</dbReference>
<dbReference type="EMBL" id="AGNL01015742">
    <property type="protein sequence ID" value="EJK65500.1"/>
    <property type="molecule type" value="Genomic_DNA"/>
</dbReference>
<dbReference type="InterPro" id="IPR013517">
    <property type="entry name" value="FG-GAP"/>
</dbReference>
<comment type="caution">
    <text evidence="9">The sequence shown here is derived from an EMBL/GenBank/DDBJ whole genome shotgun (WGS) entry which is preliminary data.</text>
</comment>
<dbReference type="InterPro" id="IPR028994">
    <property type="entry name" value="Integrin_alpha_N"/>
</dbReference>
<feature type="chain" id="PRO_5012971895" description="Calx-beta domain-containing protein" evidence="7">
    <location>
        <begin position="16"/>
        <end position="2659"/>
    </location>
</feature>
<reference evidence="9 10" key="1">
    <citation type="journal article" date="2012" name="Genome Biol.">
        <title>Genome and low-iron response of an oceanic diatom adapted to chronic iron limitation.</title>
        <authorList>
            <person name="Lommer M."/>
            <person name="Specht M."/>
            <person name="Roy A.S."/>
            <person name="Kraemer L."/>
            <person name="Andreson R."/>
            <person name="Gutowska M.A."/>
            <person name="Wolf J."/>
            <person name="Bergner S.V."/>
            <person name="Schilhabel M.B."/>
            <person name="Klostermeier U.C."/>
            <person name="Beiko R.G."/>
            <person name="Rosenstiel P."/>
            <person name="Hippler M."/>
            <person name="Laroche J."/>
        </authorList>
    </citation>
    <scope>NUCLEOTIDE SEQUENCE [LARGE SCALE GENOMIC DNA]</scope>
    <source>
        <strain evidence="9 10">CCMP1005</strain>
    </source>
</reference>
<dbReference type="InterPro" id="IPR013519">
    <property type="entry name" value="Int_alpha_beta-p"/>
</dbReference>
<dbReference type="PANTHER" id="PTHR36220:SF1">
    <property type="entry name" value="GAMMA TUBULIN COMPLEX COMPONENT C-TERMINAL DOMAIN-CONTAINING PROTEIN"/>
    <property type="match status" value="1"/>
</dbReference>
<dbReference type="Proteomes" id="UP000266841">
    <property type="component" value="Unassembled WGS sequence"/>
</dbReference>
<dbReference type="PROSITE" id="PS51470">
    <property type="entry name" value="FG_GAP"/>
    <property type="match status" value="1"/>
</dbReference>
<keyword evidence="4" id="KW-0325">Glycoprotein</keyword>
<feature type="domain" description="Calx-beta" evidence="8">
    <location>
        <begin position="2579"/>
        <end position="2611"/>
    </location>
</feature>
<dbReference type="SUPFAM" id="SSF69318">
    <property type="entry name" value="Integrin alpha N-terminal domain"/>
    <property type="match status" value="1"/>
</dbReference>
<keyword evidence="2" id="KW-0677">Repeat</keyword>
<dbReference type="InterPro" id="IPR038081">
    <property type="entry name" value="CalX-like_sf"/>
</dbReference>
<dbReference type="eggNOG" id="ENOG502QRTB">
    <property type="taxonomic scope" value="Eukaryota"/>
</dbReference>
<dbReference type="SMART" id="SM00191">
    <property type="entry name" value="Int_alpha"/>
    <property type="match status" value="6"/>
</dbReference>
<evidence type="ECO:0000256" key="7">
    <source>
        <dbReference type="SAM" id="SignalP"/>
    </source>
</evidence>
<proteinExistence type="predicted"/>
<dbReference type="Pfam" id="PF14312">
    <property type="entry name" value="FG-GAP_2"/>
    <property type="match status" value="4"/>
</dbReference>
<feature type="region of interest" description="Disordered" evidence="6">
    <location>
        <begin position="72"/>
        <end position="97"/>
    </location>
</feature>
<evidence type="ECO:0000313" key="9">
    <source>
        <dbReference type="EMBL" id="EJK65500.1"/>
    </source>
</evidence>
<evidence type="ECO:0000256" key="3">
    <source>
        <dbReference type="ARBA" id="ARBA00022837"/>
    </source>
</evidence>
<accession>K0SJH6</accession>
<dbReference type="OMA" id="IVQSENT"/>
<keyword evidence="10" id="KW-1185">Reference proteome</keyword>
<keyword evidence="1 7" id="KW-0732">Signal</keyword>
<dbReference type="SUPFAM" id="SSF141072">
    <property type="entry name" value="CalX-like"/>
    <property type="match status" value="2"/>
</dbReference>